<dbReference type="eggNOG" id="COG1002">
    <property type="taxonomic scope" value="Bacteria"/>
</dbReference>
<evidence type="ECO:0000256" key="3">
    <source>
        <dbReference type="ARBA" id="ARBA00022679"/>
    </source>
</evidence>
<feature type="domain" description="Type II methyltransferase M.TaqI-like" evidence="6">
    <location>
        <begin position="320"/>
        <end position="577"/>
    </location>
</feature>
<dbReference type="OrthoDB" id="32195at2"/>
<dbReference type="GO" id="GO:0006304">
    <property type="term" value="P:DNA modification"/>
    <property type="evidence" value="ECO:0007669"/>
    <property type="project" value="InterPro"/>
</dbReference>
<dbReference type="HOGENOM" id="CLU_007510_1_0_10"/>
<sequence>MKLSDHVKSIRELISSAFANQFARLGITAERQSEPATLDQPQQELRATLDAILESHNKETGTPAAAYQKALDDYTFTLFNRLAALKVMEAHRMFPEVLTKRAENGGHSFGHRAWLEQNPFMSSEELEGLLFYIRFAFDTLSDKIRLYSRESTYDMLPYVLDLNAIIGAFNAVEEDSDVGSEIWLSDDIMGWLYESYNLSKKQAFKESGDKIEFDKVALSSQVYTPRWVVEFLVNNSLGKLYLEMYPDSEIGRKYKIANIPATRVREPKPLTEIRLIDPATGSANFLLYAFDLFYDLYLDQIENYGAEYDEEEIGKLIIEHNLYGVDLDDRAIQIAQLGLYIKALRRNSRIHIERFNVVSSDFYLPDFDVVASSFSGSLATDSQQMSLIKAIWADLQRAYQFGSLIRIEERFNANFASLFEKAKADQQDLFATAEFESQEKFKAELFRDLHNAVSAYSQSSGNSFLRSKSNDAITFLEIMTRKYDVAVANPPYTDSSDFGKELKAFIEGNYKKPYGFHSNLYATFIKRCAEIITDTGKIAMIHPLTFMYIKTFEGVREYILNNLHINIFVDYGLSNLFGSIMVDPAFYVLEKGITTNDKSLFISLDQYTRTPQEKFKKDYALTALENFVSGKTDKHNILINQDKLKIIKSWPFIYWISDAFREKFGSNALQDSFYVAQGLVTSNNERFLRYTWEVFNDYAEENILANQKWFFYPKGGIYCKWLGNNWLLVNWEDNGYEIKNFCDDQGKQKSRPQNESLYFKAGITYGSSGSKGICFRYMQTGQIFSGGGPGIIPKAFNNIPYVIAFLNSKLSAYLLGSLNPTVNTTQGDLNRVPFCLPTKKLEDSITYFSNTAIDVKKRLYSFSLVESNYEANPFLIGISNIDLREKIKSFFTYENHLLTQVLLNEAIINEKIFEVYELTPEDKAMVLAKEGESIGGLPVFPEARAAYLTETEVTAEFPLDKIFTFIESLPTMTMSGQEIADLTAKFETLYQSNNDLEEFCIRNKINPINVWYLFKKSGVLPQQRAKTIAMEFLADLIREILNEDDDGIVPLVRNTGEEILIDRIEKKFEEKGLTSAQFAAFPTVLGKEINDYINNKNFFSDLSDHLNLFMYLPKTPFIWHITSGPRQGFDAFIIIYKWSRDKLFTLKSVYIEKRETALRNRQSDLLGEKSAQAEEEKDTIFHQLKEIESLRKKIDELLSEGYDPKLDDGVGKNIAPLQKRGIIAYEVLNPGQLKKYLNAEW</sequence>
<dbReference type="Proteomes" id="UP000002724">
    <property type="component" value="Chromosome"/>
</dbReference>
<dbReference type="PANTHER" id="PTHR33841:SF1">
    <property type="entry name" value="DNA METHYLTRANSFERASE A"/>
    <property type="match status" value="1"/>
</dbReference>
<dbReference type="RefSeq" id="WP_012508725.1">
    <property type="nucleotide sequence ID" value="NC_011060.1"/>
</dbReference>
<dbReference type="GO" id="GO:0009007">
    <property type="term" value="F:site-specific DNA-methyltransferase (adenine-specific) activity"/>
    <property type="evidence" value="ECO:0007669"/>
    <property type="project" value="UniProtKB-EC"/>
</dbReference>
<dbReference type="InterPro" id="IPR011639">
    <property type="entry name" value="MethylTrfase_TaqI-like_dom"/>
</dbReference>
<dbReference type="REBASE" id="18564">
    <property type="entry name" value="PphBUORF2038P"/>
</dbReference>
<proteinExistence type="predicted"/>
<evidence type="ECO:0000256" key="1">
    <source>
        <dbReference type="ARBA" id="ARBA00011900"/>
    </source>
</evidence>
<dbReference type="Gene3D" id="3.40.50.150">
    <property type="entry name" value="Vaccinia Virus protein VP39"/>
    <property type="match status" value="2"/>
</dbReference>
<evidence type="ECO:0000256" key="4">
    <source>
        <dbReference type="ARBA" id="ARBA00022691"/>
    </source>
</evidence>
<dbReference type="InterPro" id="IPR002052">
    <property type="entry name" value="DNA_methylase_N6_adenine_CS"/>
</dbReference>
<keyword evidence="8" id="KW-1185">Reference proteome</keyword>
<dbReference type="AlphaFoldDB" id="B4SCP1"/>
<dbReference type="SUPFAM" id="SSF53335">
    <property type="entry name" value="S-adenosyl-L-methionine-dependent methyltransferases"/>
    <property type="match status" value="1"/>
</dbReference>
<dbReference type="eggNOG" id="COG0286">
    <property type="taxonomic scope" value="Bacteria"/>
</dbReference>
<accession>B4SCP1</accession>
<dbReference type="Pfam" id="PF07669">
    <property type="entry name" value="Eco57I"/>
    <property type="match status" value="1"/>
</dbReference>
<protein>
    <recommendedName>
        <fullName evidence="1">site-specific DNA-methyltransferase (adenine-specific)</fullName>
        <ecNumber evidence="1">2.1.1.72</ecNumber>
    </recommendedName>
</protein>
<keyword evidence="2" id="KW-0489">Methyltransferase</keyword>
<evidence type="ECO:0000259" key="6">
    <source>
        <dbReference type="Pfam" id="PF07669"/>
    </source>
</evidence>
<gene>
    <name evidence="7" type="ordered locus">Ppha_2038</name>
</gene>
<evidence type="ECO:0000313" key="7">
    <source>
        <dbReference type="EMBL" id="ACF44246.1"/>
    </source>
</evidence>
<evidence type="ECO:0000256" key="2">
    <source>
        <dbReference type="ARBA" id="ARBA00022603"/>
    </source>
</evidence>
<dbReference type="KEGG" id="pph:Ppha_2038"/>
<comment type="catalytic activity">
    <reaction evidence="5">
        <text>a 2'-deoxyadenosine in DNA + S-adenosyl-L-methionine = an N(6)-methyl-2'-deoxyadenosine in DNA + S-adenosyl-L-homocysteine + H(+)</text>
        <dbReference type="Rhea" id="RHEA:15197"/>
        <dbReference type="Rhea" id="RHEA-COMP:12418"/>
        <dbReference type="Rhea" id="RHEA-COMP:12419"/>
        <dbReference type="ChEBI" id="CHEBI:15378"/>
        <dbReference type="ChEBI" id="CHEBI:57856"/>
        <dbReference type="ChEBI" id="CHEBI:59789"/>
        <dbReference type="ChEBI" id="CHEBI:90615"/>
        <dbReference type="ChEBI" id="CHEBI:90616"/>
        <dbReference type="EC" id="2.1.1.72"/>
    </reaction>
</comment>
<name>B4SCP1_PELPB</name>
<keyword evidence="4" id="KW-0949">S-adenosyl-L-methionine</keyword>
<dbReference type="EC" id="2.1.1.72" evidence="1"/>
<dbReference type="GO" id="GO:0003676">
    <property type="term" value="F:nucleic acid binding"/>
    <property type="evidence" value="ECO:0007669"/>
    <property type="project" value="InterPro"/>
</dbReference>
<keyword evidence="3" id="KW-0808">Transferase</keyword>
<dbReference type="EMBL" id="CP001110">
    <property type="protein sequence ID" value="ACF44246.1"/>
    <property type="molecule type" value="Genomic_DNA"/>
</dbReference>
<dbReference type="PROSITE" id="PS00092">
    <property type="entry name" value="N6_MTASE"/>
    <property type="match status" value="1"/>
</dbReference>
<dbReference type="InterPro" id="IPR050953">
    <property type="entry name" value="N4_N6_ade-DNA_methylase"/>
</dbReference>
<dbReference type="GO" id="GO:0032259">
    <property type="term" value="P:methylation"/>
    <property type="evidence" value="ECO:0007669"/>
    <property type="project" value="UniProtKB-KW"/>
</dbReference>
<dbReference type="STRING" id="324925.Ppha_2038"/>
<dbReference type="PANTHER" id="PTHR33841">
    <property type="entry name" value="DNA METHYLTRANSFERASE YEEA-RELATED"/>
    <property type="match status" value="1"/>
</dbReference>
<dbReference type="PRINTS" id="PR00507">
    <property type="entry name" value="N12N6MTFRASE"/>
</dbReference>
<organism evidence="7 8">
    <name type="scientific">Pelodictyon phaeoclathratiforme (strain DSM 5477 / BU-1)</name>
    <dbReference type="NCBI Taxonomy" id="324925"/>
    <lineage>
        <taxon>Bacteria</taxon>
        <taxon>Pseudomonadati</taxon>
        <taxon>Chlorobiota</taxon>
        <taxon>Chlorobiia</taxon>
        <taxon>Chlorobiales</taxon>
        <taxon>Chlorobiaceae</taxon>
        <taxon>Chlorobium/Pelodictyon group</taxon>
        <taxon>Pelodictyon</taxon>
    </lineage>
</organism>
<evidence type="ECO:0000256" key="5">
    <source>
        <dbReference type="ARBA" id="ARBA00047942"/>
    </source>
</evidence>
<dbReference type="InterPro" id="IPR029063">
    <property type="entry name" value="SAM-dependent_MTases_sf"/>
</dbReference>
<evidence type="ECO:0000313" key="8">
    <source>
        <dbReference type="Proteomes" id="UP000002724"/>
    </source>
</evidence>
<reference evidence="7 8" key="1">
    <citation type="submission" date="2008-06" db="EMBL/GenBank/DDBJ databases">
        <title>Complete sequence of Pelodictyon phaeoclathratiforme BU-1.</title>
        <authorList>
            <consortium name="US DOE Joint Genome Institute"/>
            <person name="Lucas S."/>
            <person name="Copeland A."/>
            <person name="Lapidus A."/>
            <person name="Glavina del Rio T."/>
            <person name="Dalin E."/>
            <person name="Tice H."/>
            <person name="Bruce D."/>
            <person name="Goodwin L."/>
            <person name="Pitluck S."/>
            <person name="Schmutz J."/>
            <person name="Larimer F."/>
            <person name="Land M."/>
            <person name="Hauser L."/>
            <person name="Kyrpides N."/>
            <person name="Mikhailova N."/>
            <person name="Liu Z."/>
            <person name="Li T."/>
            <person name="Zhao F."/>
            <person name="Overmann J."/>
            <person name="Bryant D.A."/>
            <person name="Richardson P."/>
        </authorList>
    </citation>
    <scope>NUCLEOTIDE SEQUENCE [LARGE SCALE GENOMIC DNA]</scope>
    <source>
        <strain evidence="8">DSM 5477 / BU-1</strain>
    </source>
</reference>